<organism evidence="2 3">
    <name type="scientific">Pustulibacterium marinum</name>
    <dbReference type="NCBI Taxonomy" id="1224947"/>
    <lineage>
        <taxon>Bacteria</taxon>
        <taxon>Pseudomonadati</taxon>
        <taxon>Bacteroidota</taxon>
        <taxon>Flavobacteriia</taxon>
        <taxon>Flavobacteriales</taxon>
        <taxon>Flavobacteriaceae</taxon>
        <taxon>Pustulibacterium</taxon>
    </lineage>
</organism>
<evidence type="ECO:0000313" key="2">
    <source>
        <dbReference type="EMBL" id="SFU42246.1"/>
    </source>
</evidence>
<dbReference type="AlphaFoldDB" id="A0A1I7G1S2"/>
<feature type="transmembrane region" description="Helical" evidence="1">
    <location>
        <begin position="115"/>
        <end position="135"/>
    </location>
</feature>
<accession>A0A1I7G1S2</accession>
<gene>
    <name evidence="2" type="ORF">SAMN05216480_10356</name>
</gene>
<reference evidence="2 3" key="1">
    <citation type="submission" date="2016-10" db="EMBL/GenBank/DDBJ databases">
        <authorList>
            <person name="de Groot N.N."/>
        </authorList>
    </citation>
    <scope>NUCLEOTIDE SEQUENCE [LARGE SCALE GENOMIC DNA]</scope>
    <source>
        <strain evidence="2 3">CGMCC 1.12333</strain>
    </source>
</reference>
<keyword evidence="1" id="KW-1133">Transmembrane helix</keyword>
<feature type="transmembrane region" description="Helical" evidence="1">
    <location>
        <begin position="90"/>
        <end position="108"/>
    </location>
</feature>
<dbReference type="Proteomes" id="UP000199138">
    <property type="component" value="Unassembled WGS sequence"/>
</dbReference>
<dbReference type="EMBL" id="FPBK01000003">
    <property type="protein sequence ID" value="SFU42246.1"/>
    <property type="molecule type" value="Genomic_DNA"/>
</dbReference>
<feature type="transmembrane region" description="Helical" evidence="1">
    <location>
        <begin position="6"/>
        <end position="23"/>
    </location>
</feature>
<keyword evidence="1" id="KW-0812">Transmembrane</keyword>
<evidence type="ECO:0000256" key="1">
    <source>
        <dbReference type="SAM" id="Phobius"/>
    </source>
</evidence>
<dbReference type="STRING" id="1224947.SAMN05216480_10356"/>
<keyword evidence="3" id="KW-1185">Reference proteome</keyword>
<sequence>MVKNGYYLGIIVLGMLLSLYAFYKFYTGESISILSIERLGLPMIEFGGAALLIQNGSFKKTRNFKLLKACVSLFIISTLLKVMHWNFSSYVMGLSFFIIGILYVLHFYQKPYKRVLDVLKLLWVVTFCILTPLVIDRVLVMEYRMLSVALMLVTVAIFYLENLKQKSFKS</sequence>
<dbReference type="RefSeq" id="WP_093024174.1">
    <property type="nucleotide sequence ID" value="NZ_FPBK01000003.1"/>
</dbReference>
<proteinExistence type="predicted"/>
<feature type="transmembrane region" description="Helical" evidence="1">
    <location>
        <begin position="66"/>
        <end position="84"/>
    </location>
</feature>
<name>A0A1I7G1S2_9FLAO</name>
<dbReference type="OrthoDB" id="1163872at2"/>
<feature type="transmembrane region" description="Helical" evidence="1">
    <location>
        <begin position="141"/>
        <end position="160"/>
    </location>
</feature>
<keyword evidence="1" id="KW-0472">Membrane</keyword>
<evidence type="ECO:0000313" key="3">
    <source>
        <dbReference type="Proteomes" id="UP000199138"/>
    </source>
</evidence>
<protein>
    <submittedName>
        <fullName evidence="2">Uncharacterized protein</fullName>
    </submittedName>
</protein>